<evidence type="ECO:0000256" key="8">
    <source>
        <dbReference type="ARBA" id="ARBA00023077"/>
    </source>
</evidence>
<dbReference type="SUPFAM" id="SSF74653">
    <property type="entry name" value="TolA/TonB C-terminal domain"/>
    <property type="match status" value="1"/>
</dbReference>
<dbReference type="InterPro" id="IPR037682">
    <property type="entry name" value="TonB_C"/>
</dbReference>
<dbReference type="InterPro" id="IPR039426">
    <property type="entry name" value="TonB-dep_rcpt-like"/>
</dbReference>
<dbReference type="PANTHER" id="PTHR30069">
    <property type="entry name" value="TONB-DEPENDENT OUTER MEMBRANE RECEPTOR"/>
    <property type="match status" value="1"/>
</dbReference>
<accession>A0A7Y4KKW8</accession>
<dbReference type="EMBL" id="JABFJV010000077">
    <property type="protein sequence ID" value="NOK34624.1"/>
    <property type="molecule type" value="Genomic_DNA"/>
</dbReference>
<keyword evidence="3 12" id="KW-0813">Transport</keyword>
<proteinExistence type="inferred from homology"/>
<name>A0A7Y4KKW8_9BACT</name>
<feature type="region of interest" description="Disordered" evidence="14">
    <location>
        <begin position="38"/>
        <end position="65"/>
    </location>
</feature>
<evidence type="ECO:0000256" key="3">
    <source>
        <dbReference type="ARBA" id="ARBA00022448"/>
    </source>
</evidence>
<dbReference type="PROSITE" id="PS52016">
    <property type="entry name" value="TONB_DEPENDENT_REC_3"/>
    <property type="match status" value="1"/>
</dbReference>
<evidence type="ECO:0000256" key="10">
    <source>
        <dbReference type="ARBA" id="ARBA00023170"/>
    </source>
</evidence>
<feature type="domain" description="TonB C-terminal" evidence="16">
    <location>
        <begin position="70"/>
        <end position="165"/>
    </location>
</feature>
<evidence type="ECO:0000313" key="17">
    <source>
        <dbReference type="EMBL" id="NOK34624.1"/>
    </source>
</evidence>
<sequence length="872" mass="94961">MITIFIITMMTKRRWRSQVGMALLSSVCFGGLAHAGTARTEGEGATPPATEAPAATPPAETPAATAPAEPVIELPKLLHTVEAPYPEEAERARLEANVRLRLRVDTQGVVTQAEVMEPVGHGFDEAARTAALQFRFTPAKRNGVAAPARVTYTYVFQLPGRSKAVAATPPPALSSAPKAAASQDEAPTEYQEDVEVTAVGETRAERRRKSAEAVQVIELEQASMESADLGTTLSRTEGVDVRRTGGLGSTARISIAGLSDDQVRFFIDGVPLEFAGYGPGLANVPVNLVQQMEVYTGVVPIRFGADVLGGAVELVTDQDVRGSAVSGSYELASFDTHRFTASARHLQESTGLLVRVHGFYDDARNNYPVNVEVPNDLGKLAPVEVRRFHDGYRAGGASLEAGFVDKPWARRLLLRGFINAAGRDIQNDVNMESPYGEVTTAEGSAGATLRFAQSYEPGLTVDAVGGYTFRRNRFLDIGTCAYDWYGRCFLTLPQPGEITEGGAERYVNQHVAFARLQAAWTPIPNGAHTLRLALAPTYVARTGEDRRLQANNQPDPLNGDRGVTSLVTGLEYQFEAFDGRLQNIAFGKDYLQDVRAEKLLASAEFLDVGRTAHELGVGDSLRFRITPDLIAKASYEWATRLPRPDEIFGDGLLIDDNLGLQPETSHNFNLGLSYASEPGRAGSFRASVGGFARMADQLIVLIGNGSSFTYQNVFASRAVGALGGVGWTSPGRYLSLDGNATYQDLRNTSSEGTYAEFEGQRIPNRPYLTANGSAQARVSDLLRFQDELLVTWRTRYVDDFLLSWEELGSDASKLRVDSQLTHSLALTYVIRDMTTRLSWTLDFQNVTNARTFDFYGVQRPGRIIAAKFTLER</sequence>
<evidence type="ECO:0000259" key="16">
    <source>
        <dbReference type="PROSITE" id="PS52015"/>
    </source>
</evidence>
<dbReference type="InterPro" id="IPR037066">
    <property type="entry name" value="Plug_dom_sf"/>
</dbReference>
<dbReference type="Pfam" id="PF00593">
    <property type="entry name" value="TonB_dep_Rec_b-barrel"/>
    <property type="match status" value="1"/>
</dbReference>
<keyword evidence="11 12" id="KW-0998">Cell outer membrane</keyword>
<dbReference type="GO" id="GO:0009279">
    <property type="term" value="C:cell outer membrane"/>
    <property type="evidence" value="ECO:0007669"/>
    <property type="project" value="UniProtKB-SubCell"/>
</dbReference>
<dbReference type="Proteomes" id="UP000563426">
    <property type="component" value="Unassembled WGS sequence"/>
</dbReference>
<keyword evidence="6 15" id="KW-0732">Signal</keyword>
<evidence type="ECO:0000256" key="15">
    <source>
        <dbReference type="SAM" id="SignalP"/>
    </source>
</evidence>
<feature type="signal peptide" evidence="15">
    <location>
        <begin position="1"/>
        <end position="35"/>
    </location>
</feature>
<dbReference type="Gene3D" id="2.40.170.20">
    <property type="entry name" value="TonB-dependent receptor, beta-barrel domain"/>
    <property type="match status" value="1"/>
</dbReference>
<dbReference type="GO" id="GO:0015344">
    <property type="term" value="F:siderophore uptake transmembrane transporter activity"/>
    <property type="evidence" value="ECO:0007669"/>
    <property type="project" value="TreeGrafter"/>
</dbReference>
<reference evidence="17 18" key="1">
    <citation type="submission" date="2020-05" db="EMBL/GenBank/DDBJ databases">
        <authorList>
            <person name="Whitworth D."/>
        </authorList>
    </citation>
    <scope>NUCLEOTIDE SEQUENCE [LARGE SCALE GENOMIC DNA]</scope>
    <source>
        <strain evidence="17 18">AB043B</strain>
    </source>
</reference>
<evidence type="ECO:0000256" key="6">
    <source>
        <dbReference type="ARBA" id="ARBA00022729"/>
    </source>
</evidence>
<evidence type="ECO:0000313" key="18">
    <source>
        <dbReference type="Proteomes" id="UP000563426"/>
    </source>
</evidence>
<keyword evidence="10 17" id="KW-0675">Receptor</keyword>
<dbReference type="NCBIfam" id="NF038079">
    <property type="entry name" value="TonB_sider_MxcH"/>
    <property type="match status" value="1"/>
</dbReference>
<feature type="region of interest" description="Disordered" evidence="14">
    <location>
        <begin position="165"/>
        <end position="194"/>
    </location>
</feature>
<dbReference type="NCBIfam" id="TIGR01352">
    <property type="entry name" value="tonB_Cterm"/>
    <property type="match status" value="1"/>
</dbReference>
<evidence type="ECO:0000256" key="12">
    <source>
        <dbReference type="PROSITE-ProRule" id="PRU01360"/>
    </source>
</evidence>
<dbReference type="SUPFAM" id="SSF56935">
    <property type="entry name" value="Porins"/>
    <property type="match status" value="1"/>
</dbReference>
<keyword evidence="7" id="KW-1133">Transmembrane helix</keyword>
<dbReference type="Gene3D" id="2.170.130.10">
    <property type="entry name" value="TonB-dependent receptor, plug domain"/>
    <property type="match status" value="1"/>
</dbReference>
<dbReference type="InterPro" id="IPR036942">
    <property type="entry name" value="Beta-barrel_TonB_sf"/>
</dbReference>
<keyword evidence="9 12" id="KW-0472">Membrane</keyword>
<dbReference type="PROSITE" id="PS52015">
    <property type="entry name" value="TONB_CTD"/>
    <property type="match status" value="1"/>
</dbReference>
<dbReference type="PANTHER" id="PTHR30069:SF29">
    <property type="entry name" value="HEMOGLOBIN AND HEMOGLOBIN-HAPTOGLOBIN-BINDING PROTEIN 1-RELATED"/>
    <property type="match status" value="1"/>
</dbReference>
<keyword evidence="5 12" id="KW-0812">Transmembrane</keyword>
<dbReference type="InterPro" id="IPR012910">
    <property type="entry name" value="Plug_dom"/>
</dbReference>
<dbReference type="GO" id="GO:0044718">
    <property type="term" value="P:siderophore transmembrane transport"/>
    <property type="evidence" value="ECO:0007669"/>
    <property type="project" value="TreeGrafter"/>
</dbReference>
<dbReference type="Gene3D" id="3.30.1150.10">
    <property type="match status" value="1"/>
</dbReference>
<evidence type="ECO:0000256" key="4">
    <source>
        <dbReference type="ARBA" id="ARBA00022452"/>
    </source>
</evidence>
<keyword evidence="8 13" id="KW-0798">TonB box</keyword>
<comment type="caution">
    <text evidence="17">The sequence shown here is derived from an EMBL/GenBank/DDBJ whole genome shotgun (WGS) entry which is preliminary data.</text>
</comment>
<feature type="chain" id="PRO_5030895660" evidence="15">
    <location>
        <begin position="36"/>
        <end position="872"/>
    </location>
</feature>
<gene>
    <name evidence="17" type="primary">mxcH</name>
    <name evidence="17" type="ORF">HMI49_15590</name>
</gene>
<dbReference type="AlphaFoldDB" id="A0A7Y4KKW8"/>
<evidence type="ECO:0000256" key="2">
    <source>
        <dbReference type="ARBA" id="ARBA00004571"/>
    </source>
</evidence>
<evidence type="ECO:0000256" key="7">
    <source>
        <dbReference type="ARBA" id="ARBA00022989"/>
    </source>
</evidence>
<dbReference type="InterPro" id="IPR000531">
    <property type="entry name" value="Beta-barrel_TonB"/>
</dbReference>
<feature type="compositionally biased region" description="Low complexity" evidence="14">
    <location>
        <begin position="43"/>
        <end position="54"/>
    </location>
</feature>
<dbReference type="InterPro" id="IPR006260">
    <property type="entry name" value="TonB/TolA_C"/>
</dbReference>
<feature type="compositionally biased region" description="Low complexity" evidence="14">
    <location>
        <begin position="173"/>
        <end position="182"/>
    </location>
</feature>
<evidence type="ECO:0000256" key="5">
    <source>
        <dbReference type="ARBA" id="ARBA00022692"/>
    </source>
</evidence>
<dbReference type="Pfam" id="PF07715">
    <property type="entry name" value="Plug"/>
    <property type="match status" value="1"/>
</dbReference>
<evidence type="ECO:0000256" key="9">
    <source>
        <dbReference type="ARBA" id="ARBA00023136"/>
    </source>
</evidence>
<comment type="similarity">
    <text evidence="12 13">Belongs to the TonB-dependent receptor family.</text>
</comment>
<keyword evidence="18" id="KW-1185">Reference proteome</keyword>
<comment type="subcellular location">
    <subcellularLocation>
        <location evidence="2 12">Cell outer membrane</location>
        <topology evidence="2 12">Multi-pass membrane protein</topology>
    </subcellularLocation>
    <subcellularLocation>
        <location evidence="1">Membrane</location>
        <topology evidence="1">Single-pass membrane protein</topology>
    </subcellularLocation>
</comment>
<evidence type="ECO:0000256" key="11">
    <source>
        <dbReference type="ARBA" id="ARBA00023237"/>
    </source>
</evidence>
<evidence type="ECO:0000256" key="13">
    <source>
        <dbReference type="RuleBase" id="RU003357"/>
    </source>
</evidence>
<dbReference type="Pfam" id="PF03544">
    <property type="entry name" value="TonB_C"/>
    <property type="match status" value="1"/>
</dbReference>
<evidence type="ECO:0000256" key="1">
    <source>
        <dbReference type="ARBA" id="ARBA00004167"/>
    </source>
</evidence>
<keyword evidence="4 12" id="KW-1134">Transmembrane beta strand</keyword>
<evidence type="ECO:0000256" key="14">
    <source>
        <dbReference type="SAM" id="MobiDB-lite"/>
    </source>
</evidence>
<organism evidence="17 18">
    <name type="scientific">Corallococcus exercitus</name>
    <dbReference type="NCBI Taxonomy" id="2316736"/>
    <lineage>
        <taxon>Bacteria</taxon>
        <taxon>Pseudomonadati</taxon>
        <taxon>Myxococcota</taxon>
        <taxon>Myxococcia</taxon>
        <taxon>Myxococcales</taxon>
        <taxon>Cystobacterineae</taxon>
        <taxon>Myxococcaceae</taxon>
        <taxon>Corallococcus</taxon>
    </lineage>
</organism>
<protein>
    <submittedName>
        <fullName evidence="17">TonB-dependent siderophore myxochelin receptor MxcH</fullName>
    </submittedName>
</protein>